<dbReference type="AlphaFoldDB" id="A0ABD4Z4C4"/>
<dbReference type="GO" id="GO:0006260">
    <property type="term" value="P:DNA replication"/>
    <property type="evidence" value="ECO:0007669"/>
    <property type="project" value="UniProtKB-KW"/>
</dbReference>
<dbReference type="PANTHER" id="PTHR11352">
    <property type="entry name" value="PROLIFERATING CELL NUCLEAR ANTIGEN"/>
    <property type="match status" value="1"/>
</dbReference>
<dbReference type="Pfam" id="PF00705">
    <property type="entry name" value="PCNA_N"/>
    <property type="match status" value="1"/>
</dbReference>
<comment type="caution">
    <text evidence="5">The sequence shown here is derived from an EMBL/GenBank/DDBJ whole genome shotgun (WGS) entry which is preliminary data.</text>
</comment>
<dbReference type="Gene3D" id="3.70.10.10">
    <property type="match status" value="1"/>
</dbReference>
<dbReference type="PROSITE" id="PS01251">
    <property type="entry name" value="PCNA_1"/>
    <property type="match status" value="1"/>
</dbReference>
<evidence type="ECO:0000256" key="2">
    <source>
        <dbReference type="ARBA" id="ARBA00023125"/>
    </source>
</evidence>
<organism evidence="5 6">
    <name type="scientific">Ignisphaera cupida</name>
    <dbReference type="NCBI Taxonomy" id="3050454"/>
    <lineage>
        <taxon>Archaea</taxon>
        <taxon>Thermoproteota</taxon>
        <taxon>Thermoprotei</taxon>
        <taxon>Desulfurococcales</taxon>
        <taxon>Desulfurococcaceae</taxon>
        <taxon>Ignisphaera</taxon>
    </lineage>
</organism>
<dbReference type="RefSeq" id="WP_285272818.1">
    <property type="nucleotide sequence ID" value="NZ_JASNVW010000001.1"/>
</dbReference>
<keyword evidence="6" id="KW-1185">Reference proteome</keyword>
<evidence type="ECO:0000313" key="6">
    <source>
        <dbReference type="Proteomes" id="UP001529235"/>
    </source>
</evidence>
<evidence type="ECO:0000256" key="3">
    <source>
        <dbReference type="HAMAP-Rule" id="MF_00317"/>
    </source>
</evidence>
<dbReference type="Proteomes" id="UP001529235">
    <property type="component" value="Unassembled WGS sequence"/>
</dbReference>
<dbReference type="InterPro" id="IPR046938">
    <property type="entry name" value="DNA_clamp_sf"/>
</dbReference>
<dbReference type="InterPro" id="IPR022659">
    <property type="entry name" value="Pr_cel_nuc_antig_CS"/>
</dbReference>
<evidence type="ECO:0000313" key="5">
    <source>
        <dbReference type="EMBL" id="MDK6027837.1"/>
    </source>
</evidence>
<sequence length="253" mass="27902">MSISLTIEPVVLFSYPSAKDFTNILKTLSEIVDEVLLKVSEKGVNVKALDPSRVAMISVTLPAESFQDFKVEKELSIGLAVGNLAKILKQLKKGDKITMCANEENVEILVEGTSVRRYKFRNIEVVEEEIPELSPQYDVEASVLSSPFRTALSELASITNTIGFTASQDALTLLDFDTKRSTYKLTTASGNVISLNVKKENVLTPYDSEYLARIEDILRLSNILDVKFGSEAPLYLAAEFSGGKAEYYLAAKI</sequence>
<evidence type="ECO:0000256" key="1">
    <source>
        <dbReference type="ARBA" id="ARBA00022705"/>
    </source>
</evidence>
<proteinExistence type="inferred from homology"/>
<comment type="function">
    <text evidence="3">Sliding clamp subunit that acts as a moving platform for DNA processing. Responsible for tethering the catalytic subunit of DNA polymerase and other proteins to DNA during high-speed replication.</text>
</comment>
<accession>A0ABD4Z4C4</accession>
<comment type="similarity">
    <text evidence="3">Belongs to the PCNA family.</text>
</comment>
<dbReference type="EMBL" id="JASNVW010000001">
    <property type="protein sequence ID" value="MDK6027837.1"/>
    <property type="molecule type" value="Genomic_DNA"/>
</dbReference>
<name>A0ABD4Z4C4_9CREN</name>
<dbReference type="SUPFAM" id="SSF55979">
    <property type="entry name" value="DNA clamp"/>
    <property type="match status" value="2"/>
</dbReference>
<gene>
    <name evidence="3" type="primary">pcn</name>
    <name evidence="5" type="ORF">QPL79_00450</name>
</gene>
<feature type="domain" description="Proliferating cell nuclear antigen PCNA N-terminal" evidence="4">
    <location>
        <begin position="21"/>
        <end position="114"/>
    </location>
</feature>
<dbReference type="GO" id="GO:0030337">
    <property type="term" value="F:DNA polymerase processivity factor activity"/>
    <property type="evidence" value="ECO:0007669"/>
    <property type="project" value="UniProtKB-UniRule"/>
</dbReference>
<dbReference type="GO" id="GO:0006275">
    <property type="term" value="P:regulation of DNA replication"/>
    <property type="evidence" value="ECO:0007669"/>
    <property type="project" value="UniProtKB-UniRule"/>
</dbReference>
<dbReference type="PANTHER" id="PTHR11352:SF0">
    <property type="entry name" value="PROLIFERATING CELL NUCLEAR ANTIGEN"/>
    <property type="match status" value="1"/>
</dbReference>
<comment type="subunit">
    <text evidence="3">Homotrimer. The subunits circularize to form a toroid; DNA passes through its center. Replication factor C (RFC) is required to load the toroid on the DNA.</text>
</comment>
<protein>
    <recommendedName>
        <fullName evidence="3">DNA polymerase sliding clamp</fullName>
    </recommendedName>
    <alternativeName>
        <fullName evidence="3">Proliferating cell nuclear antigen homolog</fullName>
        <shortName evidence="3">PCNA</shortName>
    </alternativeName>
</protein>
<dbReference type="CDD" id="cd00577">
    <property type="entry name" value="PCNA"/>
    <property type="match status" value="1"/>
</dbReference>
<keyword evidence="2 3" id="KW-0238">DNA-binding</keyword>
<dbReference type="HAMAP" id="MF_00317">
    <property type="entry name" value="DNApol_clamp_arch"/>
    <property type="match status" value="1"/>
</dbReference>
<keyword evidence="1 3" id="KW-0235">DNA replication</keyword>
<dbReference type="InterPro" id="IPR022648">
    <property type="entry name" value="Pr_cel_nuc_antig_N"/>
</dbReference>
<dbReference type="InterPro" id="IPR000730">
    <property type="entry name" value="Pr_cel_nuc_antig"/>
</dbReference>
<reference evidence="5 6" key="1">
    <citation type="submission" date="2023-05" db="EMBL/GenBank/DDBJ databases">
        <title>A new hyperthermophilic archaea 'Ignisphaera cupida' sp. nov. and description of the family 'Ignisphaeraceae' fam. nov.</title>
        <authorList>
            <person name="Podosokorskaya O.A."/>
            <person name="Elcheninov A.G."/>
            <person name="Klukina A."/>
            <person name="Merkel A.Y."/>
        </authorList>
    </citation>
    <scope>NUCLEOTIDE SEQUENCE [LARGE SCALE GENOMIC DNA]</scope>
    <source>
        <strain evidence="5 6">4213-co</strain>
    </source>
</reference>
<evidence type="ECO:0000259" key="4">
    <source>
        <dbReference type="Pfam" id="PF00705"/>
    </source>
</evidence>
<dbReference type="GO" id="GO:0003677">
    <property type="term" value="F:DNA binding"/>
    <property type="evidence" value="ECO:0007669"/>
    <property type="project" value="UniProtKB-UniRule"/>
</dbReference>